<feature type="region of interest" description="Disordered" evidence="8">
    <location>
        <begin position="422"/>
        <end position="480"/>
    </location>
</feature>
<dbReference type="STRING" id="870435.A0A0C3KKR9"/>
<evidence type="ECO:0000256" key="4">
    <source>
        <dbReference type="ARBA" id="ARBA00022927"/>
    </source>
</evidence>
<dbReference type="InterPro" id="IPR000156">
    <property type="entry name" value="Ran_bind_dom"/>
</dbReference>
<dbReference type="CDD" id="cd13170">
    <property type="entry name" value="RanBD_NUP50"/>
    <property type="match status" value="1"/>
</dbReference>
<evidence type="ECO:0000313" key="10">
    <source>
        <dbReference type="EMBL" id="KIO10197.1"/>
    </source>
</evidence>
<feature type="compositionally biased region" description="Low complexity" evidence="8">
    <location>
        <begin position="439"/>
        <end position="453"/>
    </location>
</feature>
<dbReference type="Pfam" id="PF00638">
    <property type="entry name" value="Ran_BP1"/>
    <property type="match status" value="1"/>
</dbReference>
<proteinExistence type="predicted"/>
<dbReference type="InterPro" id="IPR053074">
    <property type="entry name" value="NPC_Nucleoporin"/>
</dbReference>
<dbReference type="PANTHER" id="PTHR38697:SF1">
    <property type="entry name" value="NUCLEAR PORE COMPLEX PROTEIN SIMILAR TO S. CEREVISIAE NUP2 (EUROFUNG)"/>
    <property type="match status" value="1"/>
</dbReference>
<keyword evidence="4" id="KW-0653">Protein transport</keyword>
<keyword evidence="7" id="KW-0539">Nucleus</keyword>
<dbReference type="SUPFAM" id="SSF50729">
    <property type="entry name" value="PH domain-like"/>
    <property type="match status" value="1"/>
</dbReference>
<feature type="region of interest" description="Disordered" evidence="8">
    <location>
        <begin position="48"/>
        <end position="155"/>
    </location>
</feature>
<evidence type="ECO:0000313" key="11">
    <source>
        <dbReference type="Proteomes" id="UP000054217"/>
    </source>
</evidence>
<feature type="compositionally biased region" description="Polar residues" evidence="8">
    <location>
        <begin position="123"/>
        <end position="152"/>
    </location>
</feature>
<feature type="compositionally biased region" description="Low complexity" evidence="8">
    <location>
        <begin position="83"/>
        <end position="102"/>
    </location>
</feature>
<dbReference type="InterPro" id="IPR015007">
    <property type="entry name" value="NUP2/50/61"/>
</dbReference>
<dbReference type="InterPro" id="IPR011993">
    <property type="entry name" value="PH-like_dom_sf"/>
</dbReference>
<keyword evidence="5" id="KW-0811">Translocation</keyword>
<dbReference type="SMART" id="SM00160">
    <property type="entry name" value="RanBD"/>
    <property type="match status" value="1"/>
</dbReference>
<dbReference type="PROSITE" id="PS50196">
    <property type="entry name" value="RANBD1"/>
    <property type="match status" value="1"/>
</dbReference>
<dbReference type="InParanoid" id="A0A0C3KKR9"/>
<dbReference type="Pfam" id="PF08911">
    <property type="entry name" value="NUP50"/>
    <property type="match status" value="1"/>
</dbReference>
<evidence type="ECO:0000256" key="7">
    <source>
        <dbReference type="ARBA" id="ARBA00023242"/>
    </source>
</evidence>
<feature type="compositionally biased region" description="Acidic residues" evidence="8">
    <location>
        <begin position="556"/>
        <end position="565"/>
    </location>
</feature>
<feature type="compositionally biased region" description="Basic and acidic residues" evidence="8">
    <location>
        <begin position="422"/>
        <end position="433"/>
    </location>
</feature>
<keyword evidence="3" id="KW-0509">mRNA transport</keyword>
<dbReference type="GO" id="GO:0051028">
    <property type="term" value="P:mRNA transport"/>
    <property type="evidence" value="ECO:0007669"/>
    <property type="project" value="UniProtKB-KW"/>
</dbReference>
<dbReference type="PANTHER" id="PTHR38697">
    <property type="entry name" value="NUCLEAR PORE COMPLEX PROTEIN SIMILAR TO S. CEREVISIAE NUP2 (EUROFUNG)"/>
    <property type="match status" value="1"/>
</dbReference>
<evidence type="ECO:0000256" key="6">
    <source>
        <dbReference type="ARBA" id="ARBA00023132"/>
    </source>
</evidence>
<feature type="domain" description="RanBD1" evidence="9">
    <location>
        <begin position="542"/>
        <end position="628"/>
    </location>
</feature>
<comment type="subcellular location">
    <subcellularLocation>
        <location evidence="1">Nucleus</location>
        <location evidence="1">Nuclear pore complex</location>
    </subcellularLocation>
</comment>
<organism evidence="10 11">
    <name type="scientific">Pisolithus tinctorius Marx 270</name>
    <dbReference type="NCBI Taxonomy" id="870435"/>
    <lineage>
        <taxon>Eukaryota</taxon>
        <taxon>Fungi</taxon>
        <taxon>Dikarya</taxon>
        <taxon>Basidiomycota</taxon>
        <taxon>Agaricomycotina</taxon>
        <taxon>Agaricomycetes</taxon>
        <taxon>Agaricomycetidae</taxon>
        <taxon>Boletales</taxon>
        <taxon>Sclerodermatineae</taxon>
        <taxon>Pisolithaceae</taxon>
        <taxon>Pisolithus</taxon>
    </lineage>
</organism>
<dbReference type="Gene3D" id="2.30.29.30">
    <property type="entry name" value="Pleckstrin-homology domain (PH domain)/Phosphotyrosine-binding domain (PTB)"/>
    <property type="match status" value="1"/>
</dbReference>
<evidence type="ECO:0000259" key="9">
    <source>
        <dbReference type="PROSITE" id="PS50196"/>
    </source>
</evidence>
<feature type="region of interest" description="Disordered" evidence="8">
    <location>
        <begin position="1"/>
        <end position="32"/>
    </location>
</feature>
<dbReference type="GO" id="GO:0015031">
    <property type="term" value="P:protein transport"/>
    <property type="evidence" value="ECO:0007669"/>
    <property type="project" value="UniProtKB-KW"/>
</dbReference>
<feature type="compositionally biased region" description="Acidic residues" evidence="8">
    <location>
        <begin position="534"/>
        <end position="543"/>
    </location>
</feature>
<protein>
    <recommendedName>
        <fullName evidence="9">RanBD1 domain-containing protein</fullName>
    </recommendedName>
</protein>
<dbReference type="Proteomes" id="UP000054217">
    <property type="component" value="Unassembled WGS sequence"/>
</dbReference>
<dbReference type="HOGENOM" id="CLU_027517_0_0_1"/>
<feature type="compositionally biased region" description="Low complexity" evidence="8">
    <location>
        <begin position="213"/>
        <end position="229"/>
    </location>
</feature>
<reference evidence="11" key="2">
    <citation type="submission" date="2015-01" db="EMBL/GenBank/DDBJ databases">
        <title>Evolutionary Origins and Diversification of the Mycorrhizal Mutualists.</title>
        <authorList>
            <consortium name="DOE Joint Genome Institute"/>
            <consortium name="Mycorrhizal Genomics Consortium"/>
            <person name="Kohler A."/>
            <person name="Kuo A."/>
            <person name="Nagy L.G."/>
            <person name="Floudas D."/>
            <person name="Copeland A."/>
            <person name="Barry K.W."/>
            <person name="Cichocki N."/>
            <person name="Veneault-Fourrey C."/>
            <person name="LaButti K."/>
            <person name="Lindquist E.A."/>
            <person name="Lipzen A."/>
            <person name="Lundell T."/>
            <person name="Morin E."/>
            <person name="Murat C."/>
            <person name="Riley R."/>
            <person name="Ohm R."/>
            <person name="Sun H."/>
            <person name="Tunlid A."/>
            <person name="Henrissat B."/>
            <person name="Grigoriev I.V."/>
            <person name="Hibbett D.S."/>
            <person name="Martin F."/>
        </authorList>
    </citation>
    <scope>NUCLEOTIDE SEQUENCE [LARGE SCALE GENOMIC DNA]</scope>
    <source>
        <strain evidence="11">Marx 270</strain>
    </source>
</reference>
<feature type="region of interest" description="Disordered" evidence="8">
    <location>
        <begin position="340"/>
        <end position="366"/>
    </location>
</feature>
<keyword evidence="6" id="KW-0906">Nuclear pore complex</keyword>
<evidence type="ECO:0000256" key="8">
    <source>
        <dbReference type="SAM" id="MobiDB-lite"/>
    </source>
</evidence>
<evidence type="ECO:0000256" key="3">
    <source>
        <dbReference type="ARBA" id="ARBA00022816"/>
    </source>
</evidence>
<feature type="region of interest" description="Disordered" evidence="8">
    <location>
        <begin position="276"/>
        <end position="327"/>
    </location>
</feature>
<keyword evidence="11" id="KW-1185">Reference proteome</keyword>
<keyword evidence="2" id="KW-0813">Transport</keyword>
<feature type="compositionally biased region" description="Low complexity" evidence="8">
    <location>
        <begin position="276"/>
        <end position="313"/>
    </location>
</feature>
<feature type="compositionally biased region" description="Polar residues" evidence="8">
    <location>
        <begin position="340"/>
        <end position="357"/>
    </location>
</feature>
<accession>A0A0C3KKR9</accession>
<evidence type="ECO:0000256" key="5">
    <source>
        <dbReference type="ARBA" id="ARBA00023010"/>
    </source>
</evidence>
<dbReference type="AlphaFoldDB" id="A0A0C3KKR9"/>
<feature type="region of interest" description="Disordered" evidence="8">
    <location>
        <begin position="207"/>
        <end position="261"/>
    </location>
</feature>
<name>A0A0C3KKR9_PISTI</name>
<dbReference type="GO" id="GO:0005643">
    <property type="term" value="C:nuclear pore"/>
    <property type="evidence" value="ECO:0007669"/>
    <property type="project" value="UniProtKB-SubCell"/>
</dbReference>
<dbReference type="OrthoDB" id="185618at2759"/>
<gene>
    <name evidence="10" type="ORF">M404DRAFT_21862</name>
</gene>
<reference evidence="10 11" key="1">
    <citation type="submission" date="2014-04" db="EMBL/GenBank/DDBJ databases">
        <authorList>
            <consortium name="DOE Joint Genome Institute"/>
            <person name="Kuo A."/>
            <person name="Kohler A."/>
            <person name="Costa M.D."/>
            <person name="Nagy L.G."/>
            <person name="Floudas D."/>
            <person name="Copeland A."/>
            <person name="Barry K.W."/>
            <person name="Cichocki N."/>
            <person name="Veneault-Fourrey C."/>
            <person name="LaButti K."/>
            <person name="Lindquist E.A."/>
            <person name="Lipzen A."/>
            <person name="Lundell T."/>
            <person name="Morin E."/>
            <person name="Murat C."/>
            <person name="Sun H."/>
            <person name="Tunlid A."/>
            <person name="Henrissat B."/>
            <person name="Grigoriev I.V."/>
            <person name="Hibbett D.S."/>
            <person name="Martin F."/>
            <person name="Nordberg H.P."/>
            <person name="Cantor M.N."/>
            <person name="Hua S.X."/>
        </authorList>
    </citation>
    <scope>NUCLEOTIDE SEQUENCE [LARGE SCALE GENOMIC DNA]</scope>
    <source>
        <strain evidence="10 11">Marx 270</strain>
    </source>
</reference>
<dbReference type="EMBL" id="KN831953">
    <property type="protein sequence ID" value="KIO10197.1"/>
    <property type="molecule type" value="Genomic_DNA"/>
</dbReference>
<sequence>MKRVADNQLTKDDDGDSGDDVQEVSQGFQKADESVLATRQIRALPKRSLAGAAAKATSFNGFGSAPTPAAAGPDKEAPTLPKFASFAGFGSSTPSSPFTFTVQPPPTAPTPPTAPSSAAGFNFHSTLKPPQSSTSSDSPNGTLPTQSTHSTGGVNGDATVLKYYKSLRGLNVSFLSAISKAIEQDPFADVTGLLESYKNLRMTVQSEFDNSSKHSTTSSSTPGPSAITTETPAPVSQFAMPKPPSAFPGLPATASTSTSDNRFSVTPAVKASPFSFSLPTTSSSTAPSFGPSPKANDPSAQPSSSASEPPKSAFTFGTSKADDSNTSKPSFFAFGTTGSLSSKQNPFDSSTNPSEISPFSAFKSSPDAPKFFATSKVPSTTSDIGAKTTTTFGTSTSIFGSNVDGGKPPLCTPSTGCDITETGDKVDASKEPPKTFATSLFGGSFSGNPSSSPTAGAFSSEQPISVFGASPQKPSVFGFGKPAGSIGNPVGFGFGALAPKAGDSGGPTNSLRRSPAVSPPPTEKSGESTPQPEANEETPPAEDDPAKSLTTATHDEEGEGEEDEETVHVVKCKIFKLTKTDDKNEWKDLGIGMLRLKKHKENNTRRVLMRNSHTGRILLNFRLFSGLKPSLAKTSVAFVGHENGAPASYRIRVKTESQAVSLKDAMDREIAASQATS</sequence>
<evidence type="ECO:0000256" key="2">
    <source>
        <dbReference type="ARBA" id="ARBA00022448"/>
    </source>
</evidence>
<feature type="compositionally biased region" description="Pro residues" evidence="8">
    <location>
        <begin position="103"/>
        <end position="114"/>
    </location>
</feature>
<feature type="region of interest" description="Disordered" evidence="8">
    <location>
        <begin position="498"/>
        <end position="566"/>
    </location>
</feature>
<dbReference type="FunCoup" id="A0A0C3KKR9">
    <property type="interactions" value="125"/>
</dbReference>
<evidence type="ECO:0000256" key="1">
    <source>
        <dbReference type="ARBA" id="ARBA00004567"/>
    </source>
</evidence>
<feature type="compositionally biased region" description="Acidic residues" evidence="8">
    <location>
        <begin position="13"/>
        <end position="22"/>
    </location>
</feature>